<evidence type="ECO:0000256" key="5">
    <source>
        <dbReference type="ARBA" id="ARBA00022827"/>
    </source>
</evidence>
<dbReference type="Gene3D" id="3.50.50.60">
    <property type="entry name" value="FAD/NAD(P)-binding domain"/>
    <property type="match status" value="2"/>
</dbReference>
<dbReference type="NCBIfam" id="NF004356">
    <property type="entry name" value="PRK05732.1"/>
    <property type="match status" value="1"/>
</dbReference>
<evidence type="ECO:0000256" key="6">
    <source>
        <dbReference type="ARBA" id="ARBA00023002"/>
    </source>
</evidence>
<keyword evidence="4" id="KW-0285">Flavoprotein</keyword>
<dbReference type="RefSeq" id="WP_125017259.1">
    <property type="nucleotide sequence ID" value="NZ_QWEZ01000002.1"/>
</dbReference>
<evidence type="ECO:0000256" key="2">
    <source>
        <dbReference type="ARBA" id="ARBA00004749"/>
    </source>
</evidence>
<gene>
    <name evidence="9" type="ORF">D0544_14200</name>
</gene>
<evidence type="ECO:0000256" key="3">
    <source>
        <dbReference type="ARBA" id="ARBA00005349"/>
    </source>
</evidence>
<reference evidence="9 10" key="1">
    <citation type="submission" date="2018-08" db="EMBL/GenBank/DDBJ databases">
        <authorList>
            <person name="Khan S.A."/>
        </authorList>
    </citation>
    <scope>NUCLEOTIDE SEQUENCE [LARGE SCALE GENOMIC DNA]</scope>
    <source>
        <strain evidence="9 10">GTF-13</strain>
    </source>
</reference>
<dbReference type="InterPro" id="IPR051205">
    <property type="entry name" value="UbiH/COQ6_monooxygenase"/>
</dbReference>
<dbReference type="NCBIfam" id="TIGR01984">
    <property type="entry name" value="UbiH"/>
    <property type="match status" value="1"/>
</dbReference>
<organism evidence="9 10">
    <name type="scientific">Aestuariirhabdus litorea</name>
    <dbReference type="NCBI Taxonomy" id="2528527"/>
    <lineage>
        <taxon>Bacteria</taxon>
        <taxon>Pseudomonadati</taxon>
        <taxon>Pseudomonadota</taxon>
        <taxon>Gammaproteobacteria</taxon>
        <taxon>Oceanospirillales</taxon>
        <taxon>Aestuariirhabdaceae</taxon>
        <taxon>Aestuariirhabdus</taxon>
    </lineage>
</organism>
<sequence length="410" mass="44744">MSHFDLLIIGGGMVGASLACALRPLVVERGLRLGIIESQPLAETSEAPQQPSYDARSTALSWGTRLIYERLGLWSGLAAGATPIHSVEVSDRGHFGTSRLHSREMGTEALGYVVENRWLGSVLHAALQNDPSIEWLCPAQVEQIVACETGMQLGVRDGEGLQQLTAGLTLLADGGRSELARQLGIRQHSSDYQQRALIANVTTGKPHRGVAYERFTDEGPMALLPLSGGRSALVWTLPETEAGRVMALDDAAFLQRLQARFGYRLGRLERVGERFSYPLSLKWATEQVRPGLVVMGNAAHSLHPVAGQGYNLALRDLMTLVRVLQQGLAEGRAAGELALLRRYLELQQQDQWRTVGFSDWVVRLFSGQRSLLSPLRGLGLLGLELTPPAKHWFTRQAMGLVGEPGHAGRD</sequence>
<dbReference type="PANTHER" id="PTHR43876:SF8">
    <property type="entry name" value="2-OCTAPRENYL-6-METHOXYPHENOL HYDROXYLASE"/>
    <property type="match status" value="1"/>
</dbReference>
<name>A0A3P3VJU7_9GAMM</name>
<keyword evidence="7" id="KW-0503">Monooxygenase</keyword>
<dbReference type="InterPro" id="IPR002938">
    <property type="entry name" value="FAD-bd"/>
</dbReference>
<dbReference type="UniPathway" id="UPA00232"/>
<dbReference type="Proteomes" id="UP000280792">
    <property type="component" value="Unassembled WGS sequence"/>
</dbReference>
<dbReference type="GO" id="GO:0006744">
    <property type="term" value="P:ubiquinone biosynthetic process"/>
    <property type="evidence" value="ECO:0007669"/>
    <property type="project" value="UniProtKB-UniPathway"/>
</dbReference>
<dbReference type="AlphaFoldDB" id="A0A3P3VJU7"/>
<dbReference type="PRINTS" id="PR00420">
    <property type="entry name" value="RNGMNOXGNASE"/>
</dbReference>
<evidence type="ECO:0000256" key="7">
    <source>
        <dbReference type="ARBA" id="ARBA00023033"/>
    </source>
</evidence>
<keyword evidence="6" id="KW-0560">Oxidoreductase</keyword>
<comment type="similarity">
    <text evidence="3">Belongs to the UbiH/COQ6 family.</text>
</comment>
<evidence type="ECO:0000256" key="4">
    <source>
        <dbReference type="ARBA" id="ARBA00022630"/>
    </source>
</evidence>
<comment type="cofactor">
    <cofactor evidence="1">
        <name>FAD</name>
        <dbReference type="ChEBI" id="CHEBI:57692"/>
    </cofactor>
</comment>
<dbReference type="InterPro" id="IPR011295">
    <property type="entry name" value="UbiH"/>
</dbReference>
<reference evidence="9 10" key="2">
    <citation type="submission" date="2018-12" db="EMBL/GenBank/DDBJ databases">
        <title>Simiduia agarivorans gen. nov., sp. nov., a marine, agarolytic bacterium isolated from shallow coastal water from Keelung, Taiwan.</title>
        <authorList>
            <person name="Shieh W.Y."/>
        </authorList>
    </citation>
    <scope>NUCLEOTIDE SEQUENCE [LARGE SCALE GENOMIC DNA]</scope>
    <source>
        <strain evidence="9 10">GTF-13</strain>
    </source>
</reference>
<accession>A0A3P3VJU7</accession>
<evidence type="ECO:0000313" key="10">
    <source>
        <dbReference type="Proteomes" id="UP000280792"/>
    </source>
</evidence>
<keyword evidence="10" id="KW-1185">Reference proteome</keyword>
<dbReference type="InterPro" id="IPR036188">
    <property type="entry name" value="FAD/NAD-bd_sf"/>
</dbReference>
<keyword evidence="5" id="KW-0274">FAD</keyword>
<dbReference type="InterPro" id="IPR010971">
    <property type="entry name" value="UbiH/COQ6"/>
</dbReference>
<proteinExistence type="inferred from homology"/>
<dbReference type="PANTHER" id="PTHR43876">
    <property type="entry name" value="UBIQUINONE BIOSYNTHESIS MONOOXYGENASE COQ6, MITOCHONDRIAL"/>
    <property type="match status" value="1"/>
</dbReference>
<dbReference type="GO" id="GO:0008681">
    <property type="term" value="F:2-octaprenyl-6-methoxyphenol hydroxylase activity"/>
    <property type="evidence" value="ECO:0007669"/>
    <property type="project" value="InterPro"/>
</dbReference>
<dbReference type="NCBIfam" id="TIGR01988">
    <property type="entry name" value="Ubi-OHases"/>
    <property type="match status" value="1"/>
</dbReference>
<comment type="pathway">
    <text evidence="2">Cofactor biosynthesis; ubiquinone biosynthesis.</text>
</comment>
<evidence type="ECO:0000259" key="8">
    <source>
        <dbReference type="Pfam" id="PF01494"/>
    </source>
</evidence>
<dbReference type="EMBL" id="QWEZ01000002">
    <property type="protein sequence ID" value="RRJ82995.1"/>
    <property type="molecule type" value="Genomic_DNA"/>
</dbReference>
<dbReference type="Pfam" id="PF01494">
    <property type="entry name" value="FAD_binding_3"/>
    <property type="match status" value="1"/>
</dbReference>
<dbReference type="GO" id="GO:0071949">
    <property type="term" value="F:FAD binding"/>
    <property type="evidence" value="ECO:0007669"/>
    <property type="project" value="InterPro"/>
</dbReference>
<dbReference type="SUPFAM" id="SSF51905">
    <property type="entry name" value="FAD/NAD(P)-binding domain"/>
    <property type="match status" value="1"/>
</dbReference>
<evidence type="ECO:0000256" key="1">
    <source>
        <dbReference type="ARBA" id="ARBA00001974"/>
    </source>
</evidence>
<feature type="domain" description="FAD-binding" evidence="8">
    <location>
        <begin position="5"/>
        <end position="336"/>
    </location>
</feature>
<comment type="caution">
    <text evidence="9">The sequence shown here is derived from an EMBL/GenBank/DDBJ whole genome shotgun (WGS) entry which is preliminary data.</text>
</comment>
<evidence type="ECO:0000313" key="9">
    <source>
        <dbReference type="EMBL" id="RRJ82995.1"/>
    </source>
</evidence>
<protein>
    <submittedName>
        <fullName evidence="9">2-octaprenyl-6-methoxyphenyl hydroxylase</fullName>
    </submittedName>
</protein>